<dbReference type="Pfam" id="PF07714">
    <property type="entry name" value="PK_Tyr_Ser-Thr"/>
    <property type="match status" value="1"/>
</dbReference>
<dbReference type="AlphaFoldDB" id="A0AAE1MVR6"/>
<evidence type="ECO:0000256" key="2">
    <source>
        <dbReference type="ARBA" id="ARBA00022741"/>
    </source>
</evidence>
<dbReference type="SUPFAM" id="SSF56112">
    <property type="entry name" value="Protein kinase-like (PK-like)"/>
    <property type="match status" value="1"/>
</dbReference>
<comment type="caution">
    <text evidence="6">The sequence shown here is derived from an EMBL/GenBank/DDBJ whole genome shotgun (WGS) entry which is preliminary data.</text>
</comment>
<evidence type="ECO:0000259" key="5">
    <source>
        <dbReference type="PROSITE" id="PS50011"/>
    </source>
</evidence>
<dbReference type="InterPro" id="IPR000719">
    <property type="entry name" value="Prot_kinase_dom"/>
</dbReference>
<evidence type="ECO:0000256" key="3">
    <source>
        <dbReference type="ARBA" id="ARBA00022777"/>
    </source>
</evidence>
<dbReference type="Gene3D" id="1.10.510.10">
    <property type="entry name" value="Transferase(Phosphotransferase) domain 1"/>
    <property type="match status" value="1"/>
</dbReference>
<keyword evidence="4" id="KW-0067">ATP-binding</keyword>
<evidence type="ECO:0000313" key="7">
    <source>
        <dbReference type="Proteomes" id="UP001293593"/>
    </source>
</evidence>
<gene>
    <name evidence="6" type="ORF">QN277_016003</name>
</gene>
<organism evidence="6 7">
    <name type="scientific">Acacia crassicarpa</name>
    <name type="common">northern wattle</name>
    <dbReference type="NCBI Taxonomy" id="499986"/>
    <lineage>
        <taxon>Eukaryota</taxon>
        <taxon>Viridiplantae</taxon>
        <taxon>Streptophyta</taxon>
        <taxon>Embryophyta</taxon>
        <taxon>Tracheophyta</taxon>
        <taxon>Spermatophyta</taxon>
        <taxon>Magnoliopsida</taxon>
        <taxon>eudicotyledons</taxon>
        <taxon>Gunneridae</taxon>
        <taxon>Pentapetalae</taxon>
        <taxon>rosids</taxon>
        <taxon>fabids</taxon>
        <taxon>Fabales</taxon>
        <taxon>Fabaceae</taxon>
        <taxon>Caesalpinioideae</taxon>
        <taxon>mimosoid clade</taxon>
        <taxon>Acacieae</taxon>
        <taxon>Acacia</taxon>
    </lineage>
</organism>
<dbReference type="PROSITE" id="PS50011">
    <property type="entry name" value="PROTEIN_KINASE_DOM"/>
    <property type="match status" value="1"/>
</dbReference>
<reference evidence="6" key="1">
    <citation type="submission" date="2023-10" db="EMBL/GenBank/DDBJ databases">
        <title>Chromosome-level genome of the transformable northern wattle, Acacia crassicarpa.</title>
        <authorList>
            <person name="Massaro I."/>
            <person name="Sinha N.R."/>
            <person name="Poethig S."/>
            <person name="Leichty A.R."/>
        </authorList>
    </citation>
    <scope>NUCLEOTIDE SEQUENCE</scope>
    <source>
        <strain evidence="6">Acra3RX</strain>
        <tissue evidence="6">Leaf</tissue>
    </source>
</reference>
<evidence type="ECO:0000256" key="4">
    <source>
        <dbReference type="ARBA" id="ARBA00022840"/>
    </source>
</evidence>
<dbReference type="PANTHER" id="PTHR47973">
    <property type="entry name" value="CYSTEINE-RICH RECEPTOR-LIKE PROTEIN KINASE 3"/>
    <property type="match status" value="1"/>
</dbReference>
<keyword evidence="1" id="KW-0808">Transferase</keyword>
<keyword evidence="7" id="KW-1185">Reference proteome</keyword>
<dbReference type="InterPro" id="IPR052059">
    <property type="entry name" value="CR_Ser/Thr_kinase"/>
</dbReference>
<dbReference type="GO" id="GO:0004672">
    <property type="term" value="F:protein kinase activity"/>
    <property type="evidence" value="ECO:0007669"/>
    <property type="project" value="InterPro"/>
</dbReference>
<dbReference type="InterPro" id="IPR011009">
    <property type="entry name" value="Kinase-like_dom_sf"/>
</dbReference>
<proteinExistence type="predicted"/>
<evidence type="ECO:0000256" key="1">
    <source>
        <dbReference type="ARBA" id="ARBA00022679"/>
    </source>
</evidence>
<keyword evidence="3" id="KW-0418">Kinase</keyword>
<evidence type="ECO:0000313" key="6">
    <source>
        <dbReference type="EMBL" id="KAK4278111.1"/>
    </source>
</evidence>
<accession>A0AAE1MVR6</accession>
<dbReference type="GO" id="GO:0005524">
    <property type="term" value="F:ATP binding"/>
    <property type="evidence" value="ECO:0007669"/>
    <property type="project" value="UniProtKB-KW"/>
</dbReference>
<sequence>MAPEYIIYGQLSEKADVYSYGVVALEVISGNRNTDLIKLDDADEEAYLLQKAWKLYEKDKHLDLVDKTLDPNEYEAEEVKKIIEIGLLCIQASADMRPVMSEIVVMLQNKDVFQNMRPTMPILIETN</sequence>
<dbReference type="EMBL" id="JAWXYG010000003">
    <property type="protein sequence ID" value="KAK4278111.1"/>
    <property type="molecule type" value="Genomic_DNA"/>
</dbReference>
<keyword evidence="2" id="KW-0547">Nucleotide-binding</keyword>
<dbReference type="InterPro" id="IPR001245">
    <property type="entry name" value="Ser-Thr/Tyr_kinase_cat_dom"/>
</dbReference>
<name>A0AAE1MVR6_9FABA</name>
<feature type="domain" description="Protein kinase" evidence="5">
    <location>
        <begin position="1"/>
        <end position="88"/>
    </location>
</feature>
<dbReference type="Proteomes" id="UP001293593">
    <property type="component" value="Unassembled WGS sequence"/>
</dbReference>
<protein>
    <recommendedName>
        <fullName evidence="5">Protein kinase domain-containing protein</fullName>
    </recommendedName>
</protein>